<evidence type="ECO:0000313" key="1">
    <source>
        <dbReference type="EMBL" id="AEH45420.1"/>
    </source>
</evidence>
<protein>
    <submittedName>
        <fullName evidence="1">Ketose-bisphosphate aldolase class-II</fullName>
    </submittedName>
</protein>
<accession>F8AAJ7</accession>
<dbReference type="GO" id="GO:0005975">
    <property type="term" value="P:carbohydrate metabolic process"/>
    <property type="evidence" value="ECO:0007669"/>
    <property type="project" value="InterPro"/>
</dbReference>
<dbReference type="KEGG" id="tid:Thein_1559"/>
<organism evidence="1 2">
    <name type="scientific">Thermodesulfatator indicus (strain DSM 15286 / JCM 11887 / CIR29812)</name>
    <dbReference type="NCBI Taxonomy" id="667014"/>
    <lineage>
        <taxon>Bacteria</taxon>
        <taxon>Pseudomonadati</taxon>
        <taxon>Thermodesulfobacteriota</taxon>
        <taxon>Thermodesulfobacteria</taxon>
        <taxon>Thermodesulfobacteriales</taxon>
        <taxon>Thermodesulfatatoraceae</taxon>
        <taxon>Thermodesulfatator</taxon>
    </lineage>
</organism>
<reference evidence="1 2" key="2">
    <citation type="journal article" date="2012" name="Stand. Genomic Sci.">
        <title>Complete genome sequence of the thermophilic sulfate-reducing ocean bacterium Thermodesulfatator indicus type strain (CIR29812(T)).</title>
        <authorList>
            <person name="Anderson I."/>
            <person name="Saunders E."/>
            <person name="Lapidus A."/>
            <person name="Nolan M."/>
            <person name="Lucas S."/>
            <person name="Tice H."/>
            <person name="Del Rio T.G."/>
            <person name="Cheng J.F."/>
            <person name="Han C."/>
            <person name="Tapia R."/>
            <person name="Goodwin L.A."/>
            <person name="Pitluck S."/>
            <person name="Liolios K."/>
            <person name="Mavromatis K."/>
            <person name="Pagani I."/>
            <person name="Ivanova N."/>
            <person name="Mikhailova N."/>
            <person name="Pati A."/>
            <person name="Chen A."/>
            <person name="Palaniappan K."/>
            <person name="Land M."/>
            <person name="Hauser L."/>
            <person name="Jeffries C.D."/>
            <person name="Chang Y.J."/>
            <person name="Brambilla E.M."/>
            <person name="Rohde M."/>
            <person name="Spring S."/>
            <person name="Goker M."/>
            <person name="Detter J.C."/>
            <person name="Woyke T."/>
            <person name="Bristow J."/>
            <person name="Eisen J.A."/>
            <person name="Markowitz V."/>
            <person name="Hugenholtz P."/>
            <person name="Kyrpides N.C."/>
            <person name="Klenk H.P."/>
        </authorList>
    </citation>
    <scope>NUCLEOTIDE SEQUENCE [LARGE SCALE GENOMIC DNA]</scope>
    <source>
        <strain evidence="2">DSM 15286 / JCM 11887 / CIR29812</strain>
    </source>
</reference>
<dbReference type="GO" id="GO:0016832">
    <property type="term" value="F:aldehyde-lyase activity"/>
    <property type="evidence" value="ECO:0007669"/>
    <property type="project" value="InterPro"/>
</dbReference>
<proteinExistence type="predicted"/>
<dbReference type="InterPro" id="IPR000771">
    <property type="entry name" value="FBA_II"/>
</dbReference>
<dbReference type="InParanoid" id="F8AAJ7"/>
<dbReference type="SUPFAM" id="SSF51569">
    <property type="entry name" value="Aldolase"/>
    <property type="match status" value="1"/>
</dbReference>
<dbReference type="InterPro" id="IPR013785">
    <property type="entry name" value="Aldolase_TIM"/>
</dbReference>
<keyword evidence="2" id="KW-1185">Reference proteome</keyword>
<dbReference type="GO" id="GO:0008270">
    <property type="term" value="F:zinc ion binding"/>
    <property type="evidence" value="ECO:0007669"/>
    <property type="project" value="InterPro"/>
</dbReference>
<reference evidence="2" key="1">
    <citation type="submission" date="2011-04" db="EMBL/GenBank/DDBJ databases">
        <title>The complete genome of Thermodesulfatator indicus DSM 15286.</title>
        <authorList>
            <person name="Lucas S."/>
            <person name="Copeland A."/>
            <person name="Lapidus A."/>
            <person name="Bruce D."/>
            <person name="Goodwin L."/>
            <person name="Pitluck S."/>
            <person name="Peters L."/>
            <person name="Kyrpides N."/>
            <person name="Mavromatis K."/>
            <person name="Pagani I."/>
            <person name="Ivanova N."/>
            <person name="Saunders L."/>
            <person name="Detter J.C."/>
            <person name="Tapia R."/>
            <person name="Han C."/>
            <person name="Land M."/>
            <person name="Hauser L."/>
            <person name="Markowitz V."/>
            <person name="Cheng J.-F."/>
            <person name="Hugenholtz P."/>
            <person name="Woyke T."/>
            <person name="Wu D."/>
            <person name="Spring S."/>
            <person name="Schroeder M."/>
            <person name="Brambilla E."/>
            <person name="Klenk H.-P."/>
            <person name="Eisen J.A."/>
        </authorList>
    </citation>
    <scope>NUCLEOTIDE SEQUENCE [LARGE SCALE GENOMIC DNA]</scope>
    <source>
        <strain evidence="2">DSM 15286 / JCM 11887 / CIR29812</strain>
    </source>
</reference>
<gene>
    <name evidence="1" type="ordered locus">Thein_1559</name>
</gene>
<dbReference type="PANTHER" id="PTHR30304">
    <property type="entry name" value="D-TAGATOSE-1,6-BISPHOSPHATE ALDOLASE"/>
    <property type="match status" value="1"/>
</dbReference>
<dbReference type="Pfam" id="PF01116">
    <property type="entry name" value="F_bP_aldolase"/>
    <property type="match status" value="1"/>
</dbReference>
<dbReference type="OrthoDB" id="9803995at2"/>
<dbReference type="PATRIC" id="fig|667014.3.peg.1607"/>
<dbReference type="Gene3D" id="3.20.20.70">
    <property type="entry name" value="Aldolase class I"/>
    <property type="match status" value="1"/>
</dbReference>
<dbReference type="eggNOG" id="COG0191">
    <property type="taxonomic scope" value="Bacteria"/>
</dbReference>
<dbReference type="InterPro" id="IPR050246">
    <property type="entry name" value="Class_II_FBP_aldolase"/>
</dbReference>
<sequence length="439" mass="49664">MKGFEITREGIKILDEEAARKALDNLVYEAVFTEDKKLKERQLTLVKEIAKALGAIPASIFELYKAMAQNFLGFTVPAINIRGLTYDFARTVFRVAIAQNVGAVIFEIARSEMGYTKQRPLEYASVVTAAAAREGYTGPVFIQGDHFQFNRKAFFAAPEKEKQNIIKLIDEALEAEFYQIDIDASTLVVLDKPTLREQQHYNSLLTAEMTDYIREHQPEGITVTVGGEIGEIGGKNSTPEELRAFMEEYLFHLKRKPGISKISVQTGTAHGGVVLPDGSVAKVAVDFDTLKKLSEIARQEFGLAGAVQHGASTLPDEMFHLFPEVRCCEIHLATGFQNLIYDHPALPEEFRQKIYTYLKENFKNEWKEGMTEAQFIYKVRKRGFGPFKKEWWNLDPKIKKEIMATLAEKLTFLFEKLKVTATKEVVSQHVKPTLVNKPL</sequence>
<dbReference type="PaxDb" id="667014-Thein_1559"/>
<dbReference type="RefSeq" id="WP_013908162.1">
    <property type="nucleotide sequence ID" value="NC_015681.1"/>
</dbReference>
<name>F8AAJ7_THEID</name>
<dbReference type="HOGENOM" id="CLU_612405_0_0_0"/>
<dbReference type="Proteomes" id="UP000006793">
    <property type="component" value="Chromosome"/>
</dbReference>
<dbReference type="AlphaFoldDB" id="F8AAJ7"/>
<evidence type="ECO:0000313" key="2">
    <source>
        <dbReference type="Proteomes" id="UP000006793"/>
    </source>
</evidence>
<dbReference type="STRING" id="667014.Thein_1559"/>
<dbReference type="EMBL" id="CP002683">
    <property type="protein sequence ID" value="AEH45420.1"/>
    <property type="molecule type" value="Genomic_DNA"/>
</dbReference>
<dbReference type="PANTHER" id="PTHR30304:SF0">
    <property type="entry name" value="D-TAGATOSE-1,6-BISPHOSPHATE ALDOLASE SUBUNIT GATY-RELATED"/>
    <property type="match status" value="1"/>
</dbReference>